<evidence type="ECO:0000256" key="5">
    <source>
        <dbReference type="ARBA" id="ARBA00022519"/>
    </source>
</evidence>
<dbReference type="PRINTS" id="PR01374">
    <property type="entry name" value="TONBPROTEIN"/>
</dbReference>
<evidence type="ECO:0000256" key="7">
    <source>
        <dbReference type="ARBA" id="ARBA00022927"/>
    </source>
</evidence>
<dbReference type="PROSITE" id="PS52015">
    <property type="entry name" value="TONB_CTD"/>
    <property type="match status" value="1"/>
</dbReference>
<evidence type="ECO:0000256" key="6">
    <source>
        <dbReference type="ARBA" id="ARBA00022692"/>
    </source>
</evidence>
<dbReference type="SUPFAM" id="SSF74653">
    <property type="entry name" value="TolA/TonB C-terminal domain"/>
    <property type="match status" value="1"/>
</dbReference>
<evidence type="ECO:0000256" key="2">
    <source>
        <dbReference type="ARBA" id="ARBA00006555"/>
    </source>
</evidence>
<evidence type="ECO:0000256" key="9">
    <source>
        <dbReference type="ARBA" id="ARBA00023136"/>
    </source>
</evidence>
<evidence type="ECO:0000256" key="8">
    <source>
        <dbReference type="ARBA" id="ARBA00022989"/>
    </source>
</evidence>
<accession>A0A8J6T8P2</accession>
<reference evidence="12 13" key="1">
    <citation type="submission" date="2020-08" db="EMBL/GenBank/DDBJ databases">
        <title>Bridging the membrane lipid divide: bacteria of the FCB group superphylum have the potential to synthesize archaeal ether lipids.</title>
        <authorList>
            <person name="Villanueva L."/>
            <person name="Von Meijenfeldt F.A.B."/>
            <person name="Westbye A.B."/>
            <person name="Yadav S."/>
            <person name="Hopmans E.C."/>
            <person name="Dutilh B.E."/>
            <person name="Sinninghe Damste J.S."/>
        </authorList>
    </citation>
    <scope>NUCLEOTIDE SEQUENCE [LARGE SCALE GENOMIC DNA]</scope>
    <source>
        <strain evidence="12">NIOZ-UU82</strain>
    </source>
</reference>
<dbReference type="NCBIfam" id="TIGR01352">
    <property type="entry name" value="tonB_Cterm"/>
    <property type="match status" value="1"/>
</dbReference>
<evidence type="ECO:0000256" key="4">
    <source>
        <dbReference type="ARBA" id="ARBA00022475"/>
    </source>
</evidence>
<comment type="similarity">
    <text evidence="2">Belongs to the TonB family.</text>
</comment>
<dbReference type="Gene3D" id="3.30.1150.10">
    <property type="match status" value="1"/>
</dbReference>
<evidence type="ECO:0000256" key="1">
    <source>
        <dbReference type="ARBA" id="ARBA00004383"/>
    </source>
</evidence>
<dbReference type="GO" id="GO:0098797">
    <property type="term" value="C:plasma membrane protein complex"/>
    <property type="evidence" value="ECO:0007669"/>
    <property type="project" value="TreeGrafter"/>
</dbReference>
<dbReference type="InterPro" id="IPR006260">
    <property type="entry name" value="TonB/TolA_C"/>
</dbReference>
<gene>
    <name evidence="12" type="ORF">H8E80_07975</name>
</gene>
<keyword evidence="8 10" id="KW-1133">Transmembrane helix</keyword>
<dbReference type="GO" id="GO:0015031">
    <property type="term" value="P:protein transport"/>
    <property type="evidence" value="ECO:0007669"/>
    <property type="project" value="UniProtKB-KW"/>
</dbReference>
<name>A0A8J6T8P2_9BACT</name>
<comment type="subcellular location">
    <subcellularLocation>
        <location evidence="1">Cell inner membrane</location>
        <topology evidence="1">Single-pass membrane protein</topology>
        <orientation evidence="1">Periplasmic side</orientation>
    </subcellularLocation>
</comment>
<protein>
    <submittedName>
        <fullName evidence="12">Energy transducer TonB</fullName>
    </submittedName>
</protein>
<dbReference type="GO" id="GO:0031992">
    <property type="term" value="F:energy transducer activity"/>
    <property type="evidence" value="ECO:0007669"/>
    <property type="project" value="InterPro"/>
</dbReference>
<proteinExistence type="inferred from homology"/>
<organism evidence="12 13">
    <name type="scientific">Candidatus Desulfaltia bathyphila</name>
    <dbReference type="NCBI Taxonomy" id="2841697"/>
    <lineage>
        <taxon>Bacteria</taxon>
        <taxon>Pseudomonadati</taxon>
        <taxon>Thermodesulfobacteriota</taxon>
        <taxon>Desulfobacteria</taxon>
        <taxon>Desulfobacterales</taxon>
        <taxon>Desulfobacterales incertae sedis</taxon>
        <taxon>Candidatus Desulfaltia</taxon>
    </lineage>
</organism>
<dbReference type="InterPro" id="IPR051045">
    <property type="entry name" value="TonB-dependent_transducer"/>
</dbReference>
<keyword evidence="5" id="KW-0997">Cell inner membrane</keyword>
<dbReference type="Pfam" id="PF03544">
    <property type="entry name" value="TonB_C"/>
    <property type="match status" value="1"/>
</dbReference>
<feature type="transmembrane region" description="Helical" evidence="10">
    <location>
        <begin position="7"/>
        <end position="31"/>
    </location>
</feature>
<dbReference type="AlphaFoldDB" id="A0A8J6T8P2"/>
<evidence type="ECO:0000313" key="12">
    <source>
        <dbReference type="EMBL" id="MBC8199964.1"/>
    </source>
</evidence>
<evidence type="ECO:0000259" key="11">
    <source>
        <dbReference type="PROSITE" id="PS52015"/>
    </source>
</evidence>
<dbReference type="GO" id="GO:0015891">
    <property type="term" value="P:siderophore transport"/>
    <property type="evidence" value="ECO:0007669"/>
    <property type="project" value="InterPro"/>
</dbReference>
<keyword evidence="3" id="KW-0813">Transport</keyword>
<evidence type="ECO:0000256" key="3">
    <source>
        <dbReference type="ARBA" id="ARBA00022448"/>
    </source>
</evidence>
<comment type="caution">
    <text evidence="12">The sequence shown here is derived from an EMBL/GenBank/DDBJ whole genome shotgun (WGS) entry which is preliminary data.</text>
</comment>
<dbReference type="GO" id="GO:0055085">
    <property type="term" value="P:transmembrane transport"/>
    <property type="evidence" value="ECO:0007669"/>
    <property type="project" value="InterPro"/>
</dbReference>
<dbReference type="InterPro" id="IPR037682">
    <property type="entry name" value="TonB_C"/>
</dbReference>
<dbReference type="PANTHER" id="PTHR33446:SF2">
    <property type="entry name" value="PROTEIN TONB"/>
    <property type="match status" value="1"/>
</dbReference>
<sequence>MKTKPNWLLCSLVGISLCIHLIIFMHIAGVYQSEVLTYIELTLRDFSKPPSRNIPRPRFRPKTPKQPKDIKQLNIRKRIIPRFKAMKMDTVEKNLPDSLMESVSMPIIPDNPGDMSDCVTSNDYFEIVRLRIESHKSYPSAAKTRQIEGRVTVRFVIELDGHISSLKIAKSTRYRALDQAALNAVKEASPFPRPPKNLFKRSIPLEITIMFELT</sequence>
<dbReference type="InterPro" id="IPR003538">
    <property type="entry name" value="TonB"/>
</dbReference>
<dbReference type="EMBL" id="JACNLL010000072">
    <property type="protein sequence ID" value="MBC8199964.1"/>
    <property type="molecule type" value="Genomic_DNA"/>
</dbReference>
<keyword evidence="4" id="KW-1003">Cell membrane</keyword>
<evidence type="ECO:0000313" key="13">
    <source>
        <dbReference type="Proteomes" id="UP000603545"/>
    </source>
</evidence>
<dbReference type="Proteomes" id="UP000603545">
    <property type="component" value="Unassembled WGS sequence"/>
</dbReference>
<feature type="domain" description="TonB C-terminal" evidence="11">
    <location>
        <begin position="123"/>
        <end position="214"/>
    </location>
</feature>
<keyword evidence="6 10" id="KW-0812">Transmembrane</keyword>
<keyword evidence="7" id="KW-0653">Protein transport</keyword>
<dbReference type="PANTHER" id="PTHR33446">
    <property type="entry name" value="PROTEIN TONB-RELATED"/>
    <property type="match status" value="1"/>
</dbReference>
<dbReference type="GO" id="GO:0030288">
    <property type="term" value="C:outer membrane-bounded periplasmic space"/>
    <property type="evidence" value="ECO:0007669"/>
    <property type="project" value="InterPro"/>
</dbReference>
<keyword evidence="9 10" id="KW-0472">Membrane</keyword>
<evidence type="ECO:0000256" key="10">
    <source>
        <dbReference type="SAM" id="Phobius"/>
    </source>
</evidence>